<sequence>MKFERKFSFVSVLLLTLILGSFTTALAKASNDEDIRIVKINDDNFEKEIMNSKQPIILEISSTSCPPCLIMIPTLIDIAKNYTDIKVASIGFDEPNIEKIKNTFRIQAFPTFYFLRDGKIINMKMGAMKEDELLKALEYTPAKNVKKVTQYKPPKKKNLSCSIDGEFSGLKNHITISFVFGKTQIDDVDIVTDVLIPPELEEPKPQIMEKFKASGKSEVTETKTGFKLHTANNSRFMRAMDMKRTSNYSEMKAGLELQGFKCE</sequence>
<keyword evidence="1" id="KW-0732">Signal</keyword>
<dbReference type="PROSITE" id="PS51352">
    <property type="entry name" value="THIOREDOXIN_2"/>
    <property type="match status" value="1"/>
</dbReference>
<evidence type="ECO:0000256" key="1">
    <source>
        <dbReference type="SAM" id="SignalP"/>
    </source>
</evidence>
<dbReference type="Pfam" id="PF00085">
    <property type="entry name" value="Thioredoxin"/>
    <property type="match status" value="1"/>
</dbReference>
<reference evidence="3 4" key="1">
    <citation type="submission" date="2017-11" db="EMBL/GenBank/DDBJ databases">
        <title>Animal gut microbial communities from fecal samples from Wisconsin, USA.</title>
        <authorList>
            <person name="Neumann A."/>
        </authorList>
    </citation>
    <scope>NUCLEOTIDE SEQUENCE [LARGE SCALE GENOMIC DNA]</scope>
    <source>
        <strain evidence="3 4">UWS3</strain>
    </source>
</reference>
<dbReference type="InterPro" id="IPR036249">
    <property type="entry name" value="Thioredoxin-like_sf"/>
</dbReference>
<dbReference type="PANTHER" id="PTHR45663">
    <property type="entry name" value="GEO12009P1"/>
    <property type="match status" value="1"/>
</dbReference>
<dbReference type="AlphaFoldDB" id="A0A2M9A9C6"/>
<protein>
    <submittedName>
        <fullName evidence="3">Thioredoxin</fullName>
    </submittedName>
</protein>
<feature type="domain" description="Thioredoxin" evidence="2">
    <location>
        <begin position="13"/>
        <end position="142"/>
    </location>
</feature>
<dbReference type="CDD" id="cd02947">
    <property type="entry name" value="TRX_family"/>
    <property type="match status" value="1"/>
</dbReference>
<dbReference type="GO" id="GO:0015035">
    <property type="term" value="F:protein-disulfide reductase activity"/>
    <property type="evidence" value="ECO:0007669"/>
    <property type="project" value="TreeGrafter"/>
</dbReference>
<proteinExistence type="predicted"/>
<dbReference type="SUPFAM" id="SSF52833">
    <property type="entry name" value="Thioredoxin-like"/>
    <property type="match status" value="1"/>
</dbReference>
<name>A0A2M9A9C6_9BACT</name>
<organism evidence="3 4">
    <name type="scientific">Hallerella succinigenes</name>
    <dbReference type="NCBI Taxonomy" id="1896222"/>
    <lineage>
        <taxon>Bacteria</taxon>
        <taxon>Pseudomonadati</taxon>
        <taxon>Fibrobacterota</taxon>
        <taxon>Fibrobacteria</taxon>
        <taxon>Fibrobacterales</taxon>
        <taxon>Fibrobacteraceae</taxon>
        <taxon>Hallerella</taxon>
    </lineage>
</organism>
<evidence type="ECO:0000259" key="2">
    <source>
        <dbReference type="PROSITE" id="PS51352"/>
    </source>
</evidence>
<keyword evidence="4" id="KW-1185">Reference proteome</keyword>
<dbReference type="Proteomes" id="UP000231134">
    <property type="component" value="Unassembled WGS sequence"/>
</dbReference>
<dbReference type="PANTHER" id="PTHR45663:SF11">
    <property type="entry name" value="GEO12009P1"/>
    <property type="match status" value="1"/>
</dbReference>
<evidence type="ECO:0000313" key="3">
    <source>
        <dbReference type="EMBL" id="PJJ42315.1"/>
    </source>
</evidence>
<dbReference type="RefSeq" id="WP_100426178.1">
    <property type="nucleotide sequence ID" value="NZ_PGEX01000001.1"/>
</dbReference>
<dbReference type="Gene3D" id="3.40.30.10">
    <property type="entry name" value="Glutaredoxin"/>
    <property type="match status" value="1"/>
</dbReference>
<accession>A0A2M9A9C6</accession>
<gene>
    <name evidence="3" type="ORF">BGX16_2340</name>
</gene>
<feature type="signal peptide" evidence="1">
    <location>
        <begin position="1"/>
        <end position="27"/>
    </location>
</feature>
<dbReference type="OrthoDB" id="9809562at2"/>
<dbReference type="EMBL" id="PGEX01000001">
    <property type="protein sequence ID" value="PJJ42315.1"/>
    <property type="molecule type" value="Genomic_DNA"/>
</dbReference>
<comment type="caution">
    <text evidence="3">The sequence shown here is derived from an EMBL/GenBank/DDBJ whole genome shotgun (WGS) entry which is preliminary data.</text>
</comment>
<evidence type="ECO:0000313" key="4">
    <source>
        <dbReference type="Proteomes" id="UP000231134"/>
    </source>
</evidence>
<dbReference type="GO" id="GO:0005737">
    <property type="term" value="C:cytoplasm"/>
    <property type="evidence" value="ECO:0007669"/>
    <property type="project" value="TreeGrafter"/>
</dbReference>
<feature type="chain" id="PRO_5014683152" evidence="1">
    <location>
        <begin position="28"/>
        <end position="263"/>
    </location>
</feature>
<dbReference type="InterPro" id="IPR013766">
    <property type="entry name" value="Thioredoxin_domain"/>
</dbReference>